<proteinExistence type="predicted"/>
<gene>
    <name evidence="2" type="ORF">Lysil_2348</name>
</gene>
<evidence type="ECO:0000256" key="1">
    <source>
        <dbReference type="SAM" id="SignalP"/>
    </source>
</evidence>
<keyword evidence="3" id="KW-1185">Reference proteome</keyword>
<dbReference type="EMBL" id="NPZB01000002">
    <property type="protein sequence ID" value="PNS08172.1"/>
    <property type="molecule type" value="Genomic_DNA"/>
</dbReference>
<dbReference type="Proteomes" id="UP000236220">
    <property type="component" value="Unassembled WGS sequence"/>
</dbReference>
<dbReference type="AlphaFoldDB" id="A0A2K1PZE7"/>
<evidence type="ECO:0000313" key="3">
    <source>
        <dbReference type="Proteomes" id="UP000236220"/>
    </source>
</evidence>
<organism evidence="2 3">
    <name type="scientific">Solilutibacter silvestris</name>
    <dbReference type="NCBI Taxonomy" id="1645665"/>
    <lineage>
        <taxon>Bacteria</taxon>
        <taxon>Pseudomonadati</taxon>
        <taxon>Pseudomonadota</taxon>
        <taxon>Gammaproteobacteria</taxon>
        <taxon>Lysobacterales</taxon>
        <taxon>Lysobacteraceae</taxon>
        <taxon>Solilutibacter</taxon>
    </lineage>
</organism>
<name>A0A2K1PZE7_9GAMM</name>
<sequence length="74" mass="7477">MNIGATARRHGTTALLSLAIAGFGTATALAGSPVAQAVAPVAAVKAHPTSGKASRIVRIRQAQAVPFFAFPPRI</sequence>
<feature type="chain" id="PRO_5014459060" evidence="1">
    <location>
        <begin position="31"/>
        <end position="74"/>
    </location>
</feature>
<accession>A0A2K1PZE7</accession>
<feature type="signal peptide" evidence="1">
    <location>
        <begin position="1"/>
        <end position="30"/>
    </location>
</feature>
<comment type="caution">
    <text evidence="2">The sequence shown here is derived from an EMBL/GenBank/DDBJ whole genome shotgun (WGS) entry which is preliminary data.</text>
</comment>
<keyword evidence="1" id="KW-0732">Signal</keyword>
<reference evidence="2 3" key="1">
    <citation type="submission" date="2017-08" db="EMBL/GenBank/DDBJ databases">
        <title>Lysobacter sylvestris genome.</title>
        <authorList>
            <person name="Zhang D.-C."/>
            <person name="Albuquerque L."/>
            <person name="Franca L."/>
            <person name="Froufe H.J.C."/>
            <person name="Barroso C."/>
            <person name="Egas C."/>
            <person name="Da Costa M."/>
            <person name="Margesin R."/>
        </authorList>
    </citation>
    <scope>NUCLEOTIDE SEQUENCE [LARGE SCALE GENOMIC DNA]</scope>
    <source>
        <strain evidence="2 3">AM20-91</strain>
    </source>
</reference>
<protein>
    <submittedName>
        <fullName evidence="2">Uncharacterized protein</fullName>
    </submittedName>
</protein>
<evidence type="ECO:0000313" key="2">
    <source>
        <dbReference type="EMBL" id="PNS08172.1"/>
    </source>
</evidence>
<dbReference type="RefSeq" id="WP_103075788.1">
    <property type="nucleotide sequence ID" value="NZ_NPZB01000002.1"/>
</dbReference>